<dbReference type="Pfam" id="PF07927">
    <property type="entry name" value="HicA_toxin"/>
    <property type="match status" value="1"/>
</dbReference>
<dbReference type="InterPro" id="IPR038570">
    <property type="entry name" value="HicA_sf"/>
</dbReference>
<evidence type="ECO:0000256" key="7">
    <source>
        <dbReference type="ARBA" id="ARBA00023016"/>
    </source>
</evidence>
<name>A0ABW8AIS1_9ACTN</name>
<evidence type="ECO:0000313" key="9">
    <source>
        <dbReference type="Proteomes" id="UP001612915"/>
    </source>
</evidence>
<comment type="similarity">
    <text evidence="1">Belongs to the HicA mRNA interferase family.</text>
</comment>
<reference evidence="8 9" key="1">
    <citation type="submission" date="2024-10" db="EMBL/GenBank/DDBJ databases">
        <title>The Natural Products Discovery Center: Release of the First 8490 Sequenced Strains for Exploring Actinobacteria Biosynthetic Diversity.</title>
        <authorList>
            <person name="Kalkreuter E."/>
            <person name="Kautsar S.A."/>
            <person name="Yang D."/>
            <person name="Bader C.D."/>
            <person name="Teijaro C.N."/>
            <person name="Fluegel L."/>
            <person name="Davis C.M."/>
            <person name="Simpson J.R."/>
            <person name="Lauterbach L."/>
            <person name="Steele A.D."/>
            <person name="Gui C."/>
            <person name="Meng S."/>
            <person name="Li G."/>
            <person name="Viehrig K."/>
            <person name="Ye F."/>
            <person name="Su P."/>
            <person name="Kiefer A.F."/>
            <person name="Nichols A."/>
            <person name="Cepeda A.J."/>
            <person name="Yan W."/>
            <person name="Fan B."/>
            <person name="Jiang Y."/>
            <person name="Adhikari A."/>
            <person name="Zheng C.-J."/>
            <person name="Schuster L."/>
            <person name="Cowan T.M."/>
            <person name="Smanski M.J."/>
            <person name="Chevrette M.G."/>
            <person name="De Carvalho L.P.S."/>
            <person name="Shen B."/>
        </authorList>
    </citation>
    <scope>NUCLEOTIDE SEQUENCE [LARGE SCALE GENOMIC DNA]</scope>
    <source>
        <strain evidence="8 9">NPDC049639</strain>
    </source>
</reference>
<dbReference type="EMBL" id="JBITLV010000001">
    <property type="protein sequence ID" value="MFI7586254.1"/>
    <property type="molecule type" value="Genomic_DNA"/>
</dbReference>
<evidence type="ECO:0000256" key="5">
    <source>
        <dbReference type="ARBA" id="ARBA00022801"/>
    </source>
</evidence>
<keyword evidence="5" id="KW-0378">Hydrolase</keyword>
<dbReference type="Gene3D" id="3.30.920.30">
    <property type="entry name" value="Hypothetical protein"/>
    <property type="match status" value="1"/>
</dbReference>
<sequence>MKASALFRVLTRQPLAYSVVRQNGSHRTLESLDYPRLTFAFHDGATVPPGLVRKILTKDVGLSDDDALGLLGR</sequence>
<dbReference type="InterPro" id="IPR012933">
    <property type="entry name" value="HicA_mRNA_interferase"/>
</dbReference>
<keyword evidence="4" id="KW-0255">Endonuclease</keyword>
<keyword evidence="7" id="KW-0346">Stress response</keyword>
<organism evidence="8 9">
    <name type="scientific">Spongisporangium articulatum</name>
    <dbReference type="NCBI Taxonomy" id="3362603"/>
    <lineage>
        <taxon>Bacteria</taxon>
        <taxon>Bacillati</taxon>
        <taxon>Actinomycetota</taxon>
        <taxon>Actinomycetes</taxon>
        <taxon>Kineosporiales</taxon>
        <taxon>Kineosporiaceae</taxon>
        <taxon>Spongisporangium</taxon>
    </lineage>
</organism>
<dbReference type="RefSeq" id="WP_398276745.1">
    <property type="nucleotide sequence ID" value="NZ_JBITLV010000001.1"/>
</dbReference>
<evidence type="ECO:0000256" key="2">
    <source>
        <dbReference type="ARBA" id="ARBA00022649"/>
    </source>
</evidence>
<keyword evidence="3" id="KW-0540">Nuclease</keyword>
<evidence type="ECO:0000256" key="4">
    <source>
        <dbReference type="ARBA" id="ARBA00022759"/>
    </source>
</evidence>
<keyword evidence="9" id="KW-1185">Reference proteome</keyword>
<proteinExistence type="inferred from homology"/>
<comment type="caution">
    <text evidence="8">The sequence shown here is derived from an EMBL/GenBank/DDBJ whole genome shotgun (WGS) entry which is preliminary data.</text>
</comment>
<keyword evidence="6" id="KW-0694">RNA-binding</keyword>
<accession>A0ABW8AIS1</accession>
<evidence type="ECO:0000256" key="3">
    <source>
        <dbReference type="ARBA" id="ARBA00022722"/>
    </source>
</evidence>
<evidence type="ECO:0000256" key="1">
    <source>
        <dbReference type="ARBA" id="ARBA00006620"/>
    </source>
</evidence>
<evidence type="ECO:0000256" key="6">
    <source>
        <dbReference type="ARBA" id="ARBA00022884"/>
    </source>
</evidence>
<dbReference type="SUPFAM" id="SSF54786">
    <property type="entry name" value="YcfA/nrd intein domain"/>
    <property type="match status" value="1"/>
</dbReference>
<keyword evidence="2" id="KW-1277">Toxin-antitoxin system</keyword>
<protein>
    <submittedName>
        <fullName evidence="8">Type II toxin-antitoxin system HicA family toxin</fullName>
    </submittedName>
</protein>
<dbReference type="Proteomes" id="UP001612915">
    <property type="component" value="Unassembled WGS sequence"/>
</dbReference>
<evidence type="ECO:0000313" key="8">
    <source>
        <dbReference type="EMBL" id="MFI7586254.1"/>
    </source>
</evidence>
<gene>
    <name evidence="8" type="ORF">ACIB24_04195</name>
</gene>